<accession>A0A9W7XLR6</accession>
<dbReference type="InterPro" id="IPR047988">
    <property type="entry name" value="Ribosomal_uS7m_fungi"/>
</dbReference>
<dbReference type="InterPro" id="IPR023798">
    <property type="entry name" value="Ribosomal_uS7_dom"/>
</dbReference>
<dbReference type="AlphaFoldDB" id="A0A9W7XLR6"/>
<dbReference type="GO" id="GO:0003723">
    <property type="term" value="F:RNA binding"/>
    <property type="evidence" value="ECO:0007669"/>
    <property type="project" value="InterPro"/>
</dbReference>
<feature type="domain" description="Small ribosomal subunit protein uS7" evidence="5">
    <location>
        <begin position="61"/>
        <end position="196"/>
    </location>
</feature>
<sequence length="204" mass="23247">MMLRSLFTPLVRRLTAPSASSVRAYVTKQQIEVNKSVLRNAGMEVNPRTSVPEPLISLSDRQRLRTDPLLSQLVNMIMRDGKKMQAEGFVQKALLDIREHCKSDPYKVLSDAIETIAPLMDTRSARQGSKVIQVPRALNLRQRRRKAIVWLLDSAKKRNERSMYMRLSGELQAIVNGTSGCLEKKLQLHKIVLANRSNIRTTKR</sequence>
<dbReference type="InterPro" id="IPR000235">
    <property type="entry name" value="Ribosomal_uS7"/>
</dbReference>
<dbReference type="Proteomes" id="UP001145021">
    <property type="component" value="Unassembled WGS sequence"/>
</dbReference>
<dbReference type="Gene3D" id="1.10.455.10">
    <property type="entry name" value="Ribosomal protein S7 domain"/>
    <property type="match status" value="1"/>
</dbReference>
<proteinExistence type="inferred from homology"/>
<evidence type="ECO:0000313" key="7">
    <source>
        <dbReference type="Proteomes" id="UP001145021"/>
    </source>
</evidence>
<evidence type="ECO:0000256" key="2">
    <source>
        <dbReference type="ARBA" id="ARBA00022980"/>
    </source>
</evidence>
<dbReference type="Pfam" id="PF00177">
    <property type="entry name" value="Ribosomal_S7"/>
    <property type="match status" value="1"/>
</dbReference>
<gene>
    <name evidence="6" type="ORF">LPJ64_002935</name>
</gene>
<keyword evidence="7" id="KW-1185">Reference proteome</keyword>
<dbReference type="SUPFAM" id="SSF47973">
    <property type="entry name" value="Ribosomal protein S7"/>
    <property type="match status" value="1"/>
</dbReference>
<keyword evidence="3 4" id="KW-0687">Ribonucleoprotein</keyword>
<evidence type="ECO:0000313" key="6">
    <source>
        <dbReference type="EMBL" id="KAJ1645466.1"/>
    </source>
</evidence>
<dbReference type="GO" id="GO:0003735">
    <property type="term" value="F:structural constituent of ribosome"/>
    <property type="evidence" value="ECO:0007669"/>
    <property type="project" value="InterPro"/>
</dbReference>
<dbReference type="InterPro" id="IPR020606">
    <property type="entry name" value="Ribosomal_uS7_CS"/>
</dbReference>
<name>A0A9W7XLR6_9FUNG</name>
<protein>
    <recommendedName>
        <fullName evidence="5">Small ribosomal subunit protein uS7 domain-containing protein</fullName>
    </recommendedName>
</protein>
<evidence type="ECO:0000256" key="1">
    <source>
        <dbReference type="ARBA" id="ARBA00007151"/>
    </source>
</evidence>
<evidence type="ECO:0000256" key="3">
    <source>
        <dbReference type="ARBA" id="ARBA00023274"/>
    </source>
</evidence>
<comment type="caution">
    <text evidence="6">The sequence shown here is derived from an EMBL/GenBank/DDBJ whole genome shotgun (WGS) entry which is preliminary data.</text>
</comment>
<dbReference type="EMBL" id="JANBOH010000104">
    <property type="protein sequence ID" value="KAJ1645466.1"/>
    <property type="molecule type" value="Genomic_DNA"/>
</dbReference>
<keyword evidence="2 4" id="KW-0689">Ribosomal protein</keyword>
<comment type="similarity">
    <text evidence="1 4">Belongs to the universal ribosomal protein uS7 family.</text>
</comment>
<evidence type="ECO:0000259" key="5">
    <source>
        <dbReference type="Pfam" id="PF00177"/>
    </source>
</evidence>
<dbReference type="GO" id="GO:1990904">
    <property type="term" value="C:ribonucleoprotein complex"/>
    <property type="evidence" value="ECO:0007669"/>
    <property type="project" value="UniProtKB-KW"/>
</dbReference>
<dbReference type="CDD" id="cd14868">
    <property type="entry name" value="uS7_Mitochondria_Fungi"/>
    <property type="match status" value="1"/>
</dbReference>
<dbReference type="InterPro" id="IPR036823">
    <property type="entry name" value="Ribosomal_uS7_dom_sf"/>
</dbReference>
<dbReference type="GO" id="GO:0006412">
    <property type="term" value="P:translation"/>
    <property type="evidence" value="ECO:0007669"/>
    <property type="project" value="InterPro"/>
</dbReference>
<dbReference type="PANTHER" id="PTHR11205">
    <property type="entry name" value="RIBOSOMAL PROTEIN S7"/>
    <property type="match status" value="1"/>
</dbReference>
<evidence type="ECO:0000256" key="4">
    <source>
        <dbReference type="RuleBase" id="RU003619"/>
    </source>
</evidence>
<reference evidence="6" key="1">
    <citation type="submission" date="2022-07" db="EMBL/GenBank/DDBJ databases">
        <title>Phylogenomic reconstructions and comparative analyses of Kickxellomycotina fungi.</title>
        <authorList>
            <person name="Reynolds N.K."/>
            <person name="Stajich J.E."/>
            <person name="Barry K."/>
            <person name="Grigoriev I.V."/>
            <person name="Crous P."/>
            <person name="Smith M.E."/>
        </authorList>
    </citation>
    <scope>NUCLEOTIDE SEQUENCE</scope>
    <source>
        <strain evidence="6">NBRC 105413</strain>
    </source>
</reference>
<dbReference type="PROSITE" id="PS00052">
    <property type="entry name" value="RIBOSOMAL_S7"/>
    <property type="match status" value="1"/>
</dbReference>
<dbReference type="GO" id="GO:0005840">
    <property type="term" value="C:ribosome"/>
    <property type="evidence" value="ECO:0007669"/>
    <property type="project" value="UniProtKB-KW"/>
</dbReference>
<organism evidence="6 7">
    <name type="scientific">Coemansia asiatica</name>
    <dbReference type="NCBI Taxonomy" id="1052880"/>
    <lineage>
        <taxon>Eukaryota</taxon>
        <taxon>Fungi</taxon>
        <taxon>Fungi incertae sedis</taxon>
        <taxon>Zoopagomycota</taxon>
        <taxon>Kickxellomycotina</taxon>
        <taxon>Kickxellomycetes</taxon>
        <taxon>Kickxellales</taxon>
        <taxon>Kickxellaceae</taxon>
        <taxon>Coemansia</taxon>
    </lineage>
</organism>
<dbReference type="PIRSF" id="PIRSF002122">
    <property type="entry name" value="RPS7p_RPS7a_RPS5e_RPS7o"/>
    <property type="match status" value="1"/>
</dbReference>